<name>A0AAV0N5J3_9ROSI</name>
<organism evidence="1 2">
    <name type="scientific">Linum tenue</name>
    <dbReference type="NCBI Taxonomy" id="586396"/>
    <lineage>
        <taxon>Eukaryota</taxon>
        <taxon>Viridiplantae</taxon>
        <taxon>Streptophyta</taxon>
        <taxon>Embryophyta</taxon>
        <taxon>Tracheophyta</taxon>
        <taxon>Spermatophyta</taxon>
        <taxon>Magnoliopsida</taxon>
        <taxon>eudicotyledons</taxon>
        <taxon>Gunneridae</taxon>
        <taxon>Pentapetalae</taxon>
        <taxon>rosids</taxon>
        <taxon>fabids</taxon>
        <taxon>Malpighiales</taxon>
        <taxon>Linaceae</taxon>
        <taxon>Linum</taxon>
    </lineage>
</organism>
<keyword evidence="2" id="KW-1185">Reference proteome</keyword>
<dbReference type="EMBL" id="CAMGYJ010000008">
    <property type="protein sequence ID" value="CAI0453735.1"/>
    <property type="molecule type" value="Genomic_DNA"/>
</dbReference>
<evidence type="ECO:0000313" key="1">
    <source>
        <dbReference type="EMBL" id="CAI0453735.1"/>
    </source>
</evidence>
<protein>
    <submittedName>
        <fullName evidence="1">Uncharacterized protein</fullName>
    </submittedName>
</protein>
<gene>
    <name evidence="1" type="ORF">LITE_LOCUS31705</name>
</gene>
<sequence>MMNGVLFLFRWVGSISFWEPAERLIGNSWMKLCVANDNLKLDFLLQGTRKSRLLNNHIDL</sequence>
<proteinExistence type="predicted"/>
<accession>A0AAV0N5J3</accession>
<dbReference type="Proteomes" id="UP001154282">
    <property type="component" value="Unassembled WGS sequence"/>
</dbReference>
<evidence type="ECO:0000313" key="2">
    <source>
        <dbReference type="Proteomes" id="UP001154282"/>
    </source>
</evidence>
<feature type="non-terminal residue" evidence="1">
    <location>
        <position position="60"/>
    </location>
</feature>
<comment type="caution">
    <text evidence="1">The sequence shown here is derived from an EMBL/GenBank/DDBJ whole genome shotgun (WGS) entry which is preliminary data.</text>
</comment>
<reference evidence="1" key="1">
    <citation type="submission" date="2022-08" db="EMBL/GenBank/DDBJ databases">
        <authorList>
            <person name="Gutierrez-Valencia J."/>
        </authorList>
    </citation>
    <scope>NUCLEOTIDE SEQUENCE</scope>
</reference>
<dbReference type="AlphaFoldDB" id="A0AAV0N5J3"/>